<evidence type="ECO:0000256" key="6">
    <source>
        <dbReference type="RuleBase" id="RU362125"/>
    </source>
</evidence>
<dbReference type="eggNOG" id="COG1960">
    <property type="taxonomic scope" value="Bacteria"/>
</dbReference>
<evidence type="ECO:0000256" key="5">
    <source>
        <dbReference type="ARBA" id="ARBA00023002"/>
    </source>
</evidence>
<gene>
    <name evidence="9" type="ORF">SAMN04489713_111185</name>
</gene>
<feature type="domain" description="Acyl-CoA dehydrogenase/oxidase C-terminal" evidence="7">
    <location>
        <begin position="235"/>
        <end position="373"/>
    </location>
</feature>
<evidence type="ECO:0000256" key="1">
    <source>
        <dbReference type="ARBA" id="ARBA00001974"/>
    </source>
</evidence>
<dbReference type="InterPro" id="IPR046373">
    <property type="entry name" value="Acyl-CoA_Oxase/DH_mid-dom_sf"/>
</dbReference>
<keyword evidence="10" id="KW-1185">Reference proteome</keyword>
<keyword evidence="3 6" id="KW-0285">Flavoprotein</keyword>
<dbReference type="GO" id="GO:0016627">
    <property type="term" value="F:oxidoreductase activity, acting on the CH-CH group of donors"/>
    <property type="evidence" value="ECO:0007669"/>
    <property type="project" value="InterPro"/>
</dbReference>
<evidence type="ECO:0000256" key="3">
    <source>
        <dbReference type="ARBA" id="ARBA00022630"/>
    </source>
</evidence>
<dbReference type="InterPro" id="IPR036250">
    <property type="entry name" value="AcylCo_DH-like_C"/>
</dbReference>
<dbReference type="STRING" id="1993.SAMN04489713_111185"/>
<dbReference type="Gene3D" id="1.10.540.10">
    <property type="entry name" value="Acyl-CoA dehydrogenase/oxidase, N-terminal domain"/>
    <property type="match status" value="1"/>
</dbReference>
<evidence type="ECO:0000313" key="10">
    <source>
        <dbReference type="Proteomes" id="UP000183413"/>
    </source>
</evidence>
<dbReference type="Pfam" id="PF00441">
    <property type="entry name" value="Acyl-CoA_dh_1"/>
    <property type="match status" value="1"/>
</dbReference>
<comment type="similarity">
    <text evidence="2 6">Belongs to the acyl-CoA dehydrogenase family.</text>
</comment>
<dbReference type="PANTHER" id="PTHR43292">
    <property type="entry name" value="ACYL-COA DEHYDROGENASE"/>
    <property type="match status" value="1"/>
</dbReference>
<sequence length="392" mass="42025">MSTMEEVASAAAEWLARHAPAHEPPGPPPLTPFEPMSAEAERELVERGRHWQAHKAAHGWGAPSLPAKYGGRGGGRAADVAFWDAESRYHLPTHLFEVTTRMVLPTLVHWAPEKVEDITRLVRGEDLWCQLFSEPGCGSDLAAIRTRAVRRDDGSWVVDGQKVWTSWAHLADRGYLLARTGDGGGHAGLTAFAIDMSAPGVEVRPIVQATGAVTFNEVFLDGVVLPPEAAIGPPGAGWSVALTTLMNERLAVGPDQIPFAALRDEASARGSLADPDVAAALGAVRARRRIVEQLRHGMLRAVSEGADPGPEGSVAKLCLADGVRAAAEAARAILGEDLATESPLSRFALSWPGIKNAGGTDEIQKSIVADRVLGLPRERDRREEDHRARQRS</sequence>
<keyword evidence="4 6" id="KW-0274">FAD</keyword>
<dbReference type="AlphaFoldDB" id="A0A1I5M741"/>
<dbReference type="InterPro" id="IPR052161">
    <property type="entry name" value="Mycobact_Acyl-CoA_DH"/>
</dbReference>
<dbReference type="RefSeq" id="WP_075022847.1">
    <property type="nucleotide sequence ID" value="NZ_FOVH01000011.1"/>
</dbReference>
<dbReference type="GO" id="GO:0050660">
    <property type="term" value="F:flavin adenine dinucleotide binding"/>
    <property type="evidence" value="ECO:0007669"/>
    <property type="project" value="InterPro"/>
</dbReference>
<dbReference type="InterPro" id="IPR037069">
    <property type="entry name" value="AcylCoA_DH/ox_N_sf"/>
</dbReference>
<dbReference type="EMBL" id="FOVH01000011">
    <property type="protein sequence ID" value="SFP05335.1"/>
    <property type="molecule type" value="Genomic_DNA"/>
</dbReference>
<dbReference type="InterPro" id="IPR006091">
    <property type="entry name" value="Acyl-CoA_Oxase/DH_mid-dom"/>
</dbReference>
<name>A0A1I5M741_9ACTN</name>
<dbReference type="GO" id="GO:0005886">
    <property type="term" value="C:plasma membrane"/>
    <property type="evidence" value="ECO:0007669"/>
    <property type="project" value="TreeGrafter"/>
</dbReference>
<dbReference type="Gene3D" id="2.40.110.10">
    <property type="entry name" value="Butyryl-CoA Dehydrogenase, subunit A, domain 2"/>
    <property type="match status" value="1"/>
</dbReference>
<organism evidence="9 10">
    <name type="scientific">Actinomadura madurae</name>
    <dbReference type="NCBI Taxonomy" id="1993"/>
    <lineage>
        <taxon>Bacteria</taxon>
        <taxon>Bacillati</taxon>
        <taxon>Actinomycetota</taxon>
        <taxon>Actinomycetes</taxon>
        <taxon>Streptosporangiales</taxon>
        <taxon>Thermomonosporaceae</taxon>
        <taxon>Actinomadura</taxon>
    </lineage>
</organism>
<dbReference type="Proteomes" id="UP000183413">
    <property type="component" value="Unassembled WGS sequence"/>
</dbReference>
<dbReference type="Pfam" id="PF02770">
    <property type="entry name" value="Acyl-CoA_dh_M"/>
    <property type="match status" value="1"/>
</dbReference>
<proteinExistence type="inferred from homology"/>
<dbReference type="PANTHER" id="PTHR43292:SF4">
    <property type="entry name" value="ACYL-COA DEHYDROGENASE FADE34"/>
    <property type="match status" value="1"/>
</dbReference>
<evidence type="ECO:0000256" key="2">
    <source>
        <dbReference type="ARBA" id="ARBA00009347"/>
    </source>
</evidence>
<dbReference type="InterPro" id="IPR009075">
    <property type="entry name" value="AcylCo_DH/oxidase_C"/>
</dbReference>
<feature type="domain" description="Acyl-CoA oxidase/dehydrogenase middle" evidence="8">
    <location>
        <begin position="129"/>
        <end position="220"/>
    </location>
</feature>
<dbReference type="SUPFAM" id="SSF47203">
    <property type="entry name" value="Acyl-CoA dehydrogenase C-terminal domain-like"/>
    <property type="match status" value="1"/>
</dbReference>
<keyword evidence="5 6" id="KW-0560">Oxidoreductase</keyword>
<evidence type="ECO:0000259" key="7">
    <source>
        <dbReference type="Pfam" id="PF00441"/>
    </source>
</evidence>
<reference evidence="9 10" key="1">
    <citation type="submission" date="2016-10" db="EMBL/GenBank/DDBJ databases">
        <authorList>
            <person name="de Groot N.N."/>
        </authorList>
    </citation>
    <scope>NUCLEOTIDE SEQUENCE [LARGE SCALE GENOMIC DNA]</scope>
    <source>
        <strain evidence="9 10">DSM 43067</strain>
    </source>
</reference>
<evidence type="ECO:0000256" key="4">
    <source>
        <dbReference type="ARBA" id="ARBA00022827"/>
    </source>
</evidence>
<dbReference type="InParanoid" id="A0A1I5M741"/>
<evidence type="ECO:0000313" key="9">
    <source>
        <dbReference type="EMBL" id="SFP05335.1"/>
    </source>
</evidence>
<evidence type="ECO:0000259" key="8">
    <source>
        <dbReference type="Pfam" id="PF02770"/>
    </source>
</evidence>
<dbReference type="OrthoDB" id="5167280at2"/>
<protein>
    <submittedName>
        <fullName evidence="9">Acyl-CoA dehydrogenase</fullName>
    </submittedName>
</protein>
<dbReference type="SUPFAM" id="SSF56645">
    <property type="entry name" value="Acyl-CoA dehydrogenase NM domain-like"/>
    <property type="match status" value="1"/>
</dbReference>
<dbReference type="Gene3D" id="1.20.140.10">
    <property type="entry name" value="Butyryl-CoA Dehydrogenase, subunit A, domain 3"/>
    <property type="match status" value="1"/>
</dbReference>
<dbReference type="InterPro" id="IPR009100">
    <property type="entry name" value="AcylCoA_DH/oxidase_NM_dom_sf"/>
</dbReference>
<comment type="cofactor">
    <cofactor evidence="1 6">
        <name>FAD</name>
        <dbReference type="ChEBI" id="CHEBI:57692"/>
    </cofactor>
</comment>
<accession>A0A1I5M741</accession>